<dbReference type="GO" id="GO:0008381">
    <property type="term" value="F:mechanosensitive monoatomic ion channel activity"/>
    <property type="evidence" value="ECO:0007669"/>
    <property type="project" value="TreeGrafter"/>
</dbReference>
<feature type="transmembrane region" description="Helical" evidence="7">
    <location>
        <begin position="415"/>
        <end position="440"/>
    </location>
</feature>
<feature type="transmembrane region" description="Helical" evidence="7">
    <location>
        <begin position="1164"/>
        <end position="1186"/>
    </location>
</feature>
<evidence type="ECO:0000256" key="1">
    <source>
        <dbReference type="ARBA" id="ARBA00004141"/>
    </source>
</evidence>
<evidence type="ECO:0000256" key="5">
    <source>
        <dbReference type="ARBA" id="ARBA00023136"/>
    </source>
</evidence>
<dbReference type="InterPro" id="IPR038900">
    <property type="entry name" value="TMC"/>
</dbReference>
<dbReference type="PANTHER" id="PTHR23302">
    <property type="entry name" value="TRANSMEMBRANE CHANNEL-RELATED"/>
    <property type="match status" value="1"/>
</dbReference>
<comment type="subcellular location">
    <subcellularLocation>
        <location evidence="1">Membrane</location>
        <topology evidence="1">Multi-pass membrane protein</topology>
    </subcellularLocation>
</comment>
<protein>
    <recommendedName>
        <fullName evidence="8">TMC domain-containing protein</fullName>
    </recommendedName>
</protein>
<evidence type="ECO:0000313" key="10">
    <source>
        <dbReference type="Proteomes" id="UP000678499"/>
    </source>
</evidence>
<keyword evidence="10" id="KW-1185">Reference proteome</keyword>
<sequence length="1310" mass="148586">MSPGQAPPSTSAAAADTKQQQPTQQQEQREDEQDEQQEQQQQPPQHHHHHHELVEHRLSVSFAEDQFATSSPQRSHATASDVPSMSSFCVAVDSTRNAASGVAFPSASCGGAAGRRRAVRRDDFHDVDDDIPFLLLEVRMDSDEEYSASISAVMSKRQLTAKKLTGKRRRGSVASPTPDVSSAGRRHSSVFTLSEWSRLPVSQPSPSPAGLHLRNVYRLLLMVRLHRDVLREVRAQPLPLRRKIRLLLKRCHRELSNMARALIPWEKRIKGIEAQFGSVVASYFVFLRWLCLLNVGIAAIFVSFVMVPEILSGSVGKPGDARKTLLPNEVQTAYDFSTLWNFEGVLRMATNARASKLSAGGEEAVFSWKLFAGWDFTVGHPEAAINKRSALLMSFRELLLEEKEKTKQETGWKLVAARVVANLLILGLLATSAYAIVLAVERSYNVDPRANWFRQNELQVVLGAAGFIFPNLSGWIGKMEKFHPRAALRWQLARILALFLVNFYSLIPALFKKVDIMIIELEQLRTQAPMTEQPGTSYLWTTLEPTITTAPPTIFPTSFNTTECSKRRVPCASLRSNKSDLITDKEYWSQGNGNISDLLAEFSIVIHEDNFSRTYFTPEVYPKAMMNETSFLKTWDPEVWRPDNTTTTLHPDFIAKLDKGMRDAAEAYARWRKVKQRIMDERNRRRSKRQIRFPFSNNKFFIQSAATEAKISSITDASTELPTTDDTNTPETTQTRFSESSDISSSTEGGKGSSVDTETTWSMETSDTTGSSFDEQNRRATSEKPERCFIQLCFSATQTVATTESTRAGITTEKIGCYYEDDGTPASPEIQISSQIREDKHTPNAAVVIESDPRAGDETRRWPVGFRRGQHHQQQFIERIDETKKKNPVIQNSDPVKGAGRGETRMSEYLQSFFSEIRFYPKIADSDTYSRAPANPWDTTYNVSQVSPTSIPKRRILCAPITTPAPPPPTTIDYKPMQTLRSLCWETMLGQELVKITVIDLVTTLLSTLVMDFVRALIVRFLNPCWFWDLEKRWPEYAEFNVAESVLHLVNNQGMIWMGMFFSPGLPVLNLLKLVVLAYARFWIVTTCNVPHETVFRASRSNNFYYGLLLLFLFLCTLPVGYFVVRLPPSWHCGPFSGYDRIYMILTRRIMESVPQWSHVFLDYMTSAGVVIPLLVLLTLFIYYLLSLAGALREANDDLRIQLRRERTEERRKMFKLAEKRDTIGEDSKWNVLLPALKSRFSSTSSRSDAEKEERAKGMCWPREAMLPLLGYVSSVLPQTYGTDALRNVMSRGYLTLAEDWFDILRPILC</sequence>
<dbReference type="EMBL" id="CAJPEX010000474">
    <property type="protein sequence ID" value="CAG0915903.1"/>
    <property type="molecule type" value="Genomic_DNA"/>
</dbReference>
<evidence type="ECO:0000259" key="8">
    <source>
        <dbReference type="Pfam" id="PF07810"/>
    </source>
</evidence>
<evidence type="ECO:0000256" key="4">
    <source>
        <dbReference type="ARBA" id="ARBA00022989"/>
    </source>
</evidence>
<dbReference type="Proteomes" id="UP000678499">
    <property type="component" value="Unassembled WGS sequence"/>
</dbReference>
<keyword evidence="3 7" id="KW-0812">Transmembrane</keyword>
<keyword evidence="4 7" id="KW-1133">Transmembrane helix</keyword>
<feature type="compositionally biased region" description="Polar residues" evidence="6">
    <location>
        <begin position="754"/>
        <end position="774"/>
    </location>
</feature>
<dbReference type="EMBL" id="OA882511">
    <property type="protein sequence ID" value="CAD7275751.1"/>
    <property type="molecule type" value="Genomic_DNA"/>
</dbReference>
<dbReference type="InterPro" id="IPR012496">
    <property type="entry name" value="TMC_dom"/>
</dbReference>
<evidence type="ECO:0000256" key="7">
    <source>
        <dbReference type="SAM" id="Phobius"/>
    </source>
</evidence>
<evidence type="ECO:0000256" key="6">
    <source>
        <dbReference type="SAM" id="MobiDB-lite"/>
    </source>
</evidence>
<organism evidence="9">
    <name type="scientific">Notodromas monacha</name>
    <dbReference type="NCBI Taxonomy" id="399045"/>
    <lineage>
        <taxon>Eukaryota</taxon>
        <taxon>Metazoa</taxon>
        <taxon>Ecdysozoa</taxon>
        <taxon>Arthropoda</taxon>
        <taxon>Crustacea</taxon>
        <taxon>Oligostraca</taxon>
        <taxon>Ostracoda</taxon>
        <taxon>Podocopa</taxon>
        <taxon>Podocopida</taxon>
        <taxon>Cypridocopina</taxon>
        <taxon>Cypridoidea</taxon>
        <taxon>Cyprididae</taxon>
        <taxon>Notodromas</taxon>
    </lineage>
</organism>
<feature type="domain" description="TMC" evidence="8">
    <location>
        <begin position="984"/>
        <end position="1099"/>
    </location>
</feature>
<feature type="compositionally biased region" description="Low complexity" evidence="6">
    <location>
        <begin position="719"/>
        <end position="746"/>
    </location>
</feature>
<feature type="transmembrane region" description="Helical" evidence="7">
    <location>
        <begin position="1055"/>
        <end position="1084"/>
    </location>
</feature>
<reference evidence="9" key="1">
    <citation type="submission" date="2020-11" db="EMBL/GenBank/DDBJ databases">
        <authorList>
            <person name="Tran Van P."/>
        </authorList>
    </citation>
    <scope>NUCLEOTIDE SEQUENCE</scope>
</reference>
<evidence type="ECO:0000256" key="2">
    <source>
        <dbReference type="ARBA" id="ARBA00006510"/>
    </source>
</evidence>
<feature type="compositionally biased region" description="Low complexity" evidence="6">
    <location>
        <begin position="1"/>
        <end position="26"/>
    </location>
</feature>
<feature type="transmembrane region" description="Helical" evidence="7">
    <location>
        <begin position="1104"/>
        <end position="1125"/>
    </location>
</feature>
<feature type="transmembrane region" description="Helical" evidence="7">
    <location>
        <begin position="491"/>
        <end position="511"/>
    </location>
</feature>
<proteinExistence type="inferred from homology"/>
<gene>
    <name evidence="9" type="ORF">NMOB1V02_LOCUS3540</name>
</gene>
<feature type="region of interest" description="Disordered" evidence="6">
    <location>
        <begin position="713"/>
        <end position="781"/>
    </location>
</feature>
<evidence type="ECO:0000313" key="9">
    <source>
        <dbReference type="EMBL" id="CAD7275751.1"/>
    </source>
</evidence>
<feature type="transmembrane region" description="Helical" evidence="7">
    <location>
        <begin position="460"/>
        <end position="479"/>
    </location>
</feature>
<dbReference type="GO" id="GO:0005886">
    <property type="term" value="C:plasma membrane"/>
    <property type="evidence" value="ECO:0007669"/>
    <property type="project" value="InterPro"/>
</dbReference>
<accession>A0A7R9BJN6</accession>
<evidence type="ECO:0000256" key="3">
    <source>
        <dbReference type="ARBA" id="ARBA00022692"/>
    </source>
</evidence>
<dbReference type="PANTHER" id="PTHR23302:SF40">
    <property type="entry name" value="TRANSMEMBRANE CHANNEL-LIKE PROTEIN"/>
    <property type="match status" value="1"/>
</dbReference>
<feature type="region of interest" description="Disordered" evidence="6">
    <location>
        <begin position="1"/>
        <end position="52"/>
    </location>
</feature>
<name>A0A7R9BJN6_9CRUS</name>
<comment type="similarity">
    <text evidence="2">Belongs to the TMC family.</text>
</comment>
<keyword evidence="5 7" id="KW-0472">Membrane</keyword>
<feature type="region of interest" description="Disordered" evidence="6">
    <location>
        <begin position="163"/>
        <end position="184"/>
    </location>
</feature>
<dbReference type="OrthoDB" id="5831905at2759"/>
<dbReference type="Pfam" id="PF07810">
    <property type="entry name" value="TMC"/>
    <property type="match status" value="1"/>
</dbReference>
<feature type="transmembrane region" description="Helical" evidence="7">
    <location>
        <begin position="286"/>
        <end position="307"/>
    </location>
</feature>